<evidence type="ECO:0000256" key="1">
    <source>
        <dbReference type="SAM" id="MobiDB-lite"/>
    </source>
</evidence>
<feature type="region of interest" description="Disordered" evidence="1">
    <location>
        <begin position="30"/>
        <end position="63"/>
    </location>
</feature>
<name>A0ABR9BI79_9GAMM</name>
<gene>
    <name evidence="2" type="ORF">IFO68_04490</name>
</gene>
<evidence type="ECO:0000313" key="3">
    <source>
        <dbReference type="Proteomes" id="UP000649768"/>
    </source>
</evidence>
<reference evidence="2 3" key="1">
    <citation type="submission" date="2020-09" db="EMBL/GenBank/DDBJ databases">
        <title>Photobacterium sp. CAU 1568 isolated from sand of Sido Beach.</title>
        <authorList>
            <person name="Kim W."/>
        </authorList>
    </citation>
    <scope>NUCLEOTIDE SEQUENCE [LARGE SCALE GENOMIC DNA]</scope>
    <source>
        <strain evidence="2 3">CAU 1568</strain>
    </source>
</reference>
<proteinExistence type="predicted"/>
<sequence length="63" mass="7196">MRKRFLSQELEVSAIGLSYTGMSEFYLPQRASITPSSDDLNQRQQATGDFQPTGDRYTSEEME</sequence>
<protein>
    <submittedName>
        <fullName evidence="2">Uncharacterized protein</fullName>
    </submittedName>
</protein>
<comment type="caution">
    <text evidence="2">The sequence shown here is derived from an EMBL/GenBank/DDBJ whole genome shotgun (WGS) entry which is preliminary data.</text>
</comment>
<organism evidence="2 3">
    <name type="scientific">Photobacterium arenosum</name>
    <dbReference type="NCBI Taxonomy" id="2774143"/>
    <lineage>
        <taxon>Bacteria</taxon>
        <taxon>Pseudomonadati</taxon>
        <taxon>Pseudomonadota</taxon>
        <taxon>Gammaproteobacteria</taxon>
        <taxon>Vibrionales</taxon>
        <taxon>Vibrionaceae</taxon>
        <taxon>Photobacterium</taxon>
    </lineage>
</organism>
<accession>A0ABR9BI79</accession>
<evidence type="ECO:0000313" key="2">
    <source>
        <dbReference type="EMBL" id="MBD8511943.1"/>
    </source>
</evidence>
<dbReference type="RefSeq" id="WP_192014773.1">
    <property type="nucleotide sequence ID" value="NZ_JACYTP010000002.1"/>
</dbReference>
<keyword evidence="3" id="KW-1185">Reference proteome</keyword>
<feature type="compositionally biased region" description="Polar residues" evidence="1">
    <location>
        <begin position="31"/>
        <end position="50"/>
    </location>
</feature>
<dbReference type="Proteomes" id="UP000649768">
    <property type="component" value="Unassembled WGS sequence"/>
</dbReference>
<dbReference type="EMBL" id="JACYTP010000002">
    <property type="protein sequence ID" value="MBD8511943.1"/>
    <property type="molecule type" value="Genomic_DNA"/>
</dbReference>